<keyword evidence="5" id="KW-1185">Reference proteome</keyword>
<evidence type="ECO:0000313" key="4">
    <source>
        <dbReference type="EMBL" id="QSR28253.1"/>
    </source>
</evidence>
<sequence length="210" mass="21737">MRCPPLQSTHPPGAPVPGPTPSQPGWYDDGSGRERWFDGNGWTDHVRGEAGAGEQVGPDTAPIAGDSTVVVPAAARPGPPPATAQLQQLQVGGGKGLRIAIGVLGALVLVAVVVVGVLLLLGRDDDDKDKGTDDATSPSVTETTPDAPSSSLDTPTIEPSDFPSEEPTSEAPPLPELPSNLPTEFPSDFLSDFPTDPEGFESWASDFLEP</sequence>
<feature type="region of interest" description="Disordered" evidence="1">
    <location>
        <begin position="1"/>
        <end position="41"/>
    </location>
</feature>
<evidence type="ECO:0000256" key="2">
    <source>
        <dbReference type="SAM" id="Phobius"/>
    </source>
</evidence>
<keyword evidence="2" id="KW-0472">Membrane</keyword>
<reference evidence="4 5" key="1">
    <citation type="submission" date="2017-06" db="EMBL/GenBank/DDBJ databases">
        <title>Complete Genome Sequence of the Soil Carbazole-Degrading Bacterium Nocardioides aromaticivorans IC177.</title>
        <authorList>
            <person name="Vejarano F."/>
            <person name="Suzuki-Minakuchi C."/>
            <person name="Ohtsubo Y."/>
            <person name="Tsuda M."/>
            <person name="Okada K."/>
            <person name="Nojiri H."/>
        </authorList>
    </citation>
    <scope>NUCLEOTIDE SEQUENCE [LARGE SCALE GENOMIC DNA]</scope>
    <source>
        <strain evidence="4 5">IC177</strain>
    </source>
</reference>
<feature type="compositionally biased region" description="Pro residues" evidence="1">
    <location>
        <begin position="12"/>
        <end position="22"/>
    </location>
</feature>
<feature type="compositionally biased region" description="Polar residues" evidence="1">
    <location>
        <begin position="135"/>
        <end position="154"/>
    </location>
</feature>
<accession>A0ABX7PRJ7</accession>
<evidence type="ECO:0000259" key="3">
    <source>
        <dbReference type="Pfam" id="PF10708"/>
    </source>
</evidence>
<gene>
    <name evidence="4" type="ORF">CFH99_21760</name>
</gene>
<dbReference type="EMBL" id="CP022295">
    <property type="protein sequence ID" value="QSR28253.1"/>
    <property type="molecule type" value="Genomic_DNA"/>
</dbReference>
<feature type="compositionally biased region" description="Polar residues" evidence="1">
    <location>
        <begin position="1"/>
        <end position="10"/>
    </location>
</feature>
<feature type="compositionally biased region" description="Basic and acidic residues" evidence="1">
    <location>
        <begin position="123"/>
        <end position="133"/>
    </location>
</feature>
<evidence type="ECO:0000256" key="1">
    <source>
        <dbReference type="SAM" id="MobiDB-lite"/>
    </source>
</evidence>
<protein>
    <recommendedName>
        <fullName evidence="3">DUF2510 domain-containing protein</fullName>
    </recommendedName>
</protein>
<proteinExistence type="predicted"/>
<evidence type="ECO:0000313" key="5">
    <source>
        <dbReference type="Proteomes" id="UP000662818"/>
    </source>
</evidence>
<name>A0ABX7PRJ7_9ACTN</name>
<keyword evidence="2" id="KW-0812">Transmembrane</keyword>
<organism evidence="4 5">
    <name type="scientific">Nocardioides aromaticivorans</name>
    <dbReference type="NCBI Taxonomy" id="200618"/>
    <lineage>
        <taxon>Bacteria</taxon>
        <taxon>Bacillati</taxon>
        <taxon>Actinomycetota</taxon>
        <taxon>Actinomycetes</taxon>
        <taxon>Propionibacteriales</taxon>
        <taxon>Nocardioidaceae</taxon>
        <taxon>Nocardioides</taxon>
    </lineage>
</organism>
<keyword evidence="2" id="KW-1133">Transmembrane helix</keyword>
<dbReference type="InterPro" id="IPR018929">
    <property type="entry name" value="DUF2510"/>
</dbReference>
<feature type="transmembrane region" description="Helical" evidence="2">
    <location>
        <begin position="99"/>
        <end position="121"/>
    </location>
</feature>
<feature type="domain" description="DUF2510" evidence="3">
    <location>
        <begin position="24"/>
        <end position="50"/>
    </location>
</feature>
<feature type="region of interest" description="Disordered" evidence="1">
    <location>
        <begin position="123"/>
        <end position="210"/>
    </location>
</feature>
<dbReference type="Pfam" id="PF10708">
    <property type="entry name" value="DUF2510"/>
    <property type="match status" value="1"/>
</dbReference>
<dbReference type="Proteomes" id="UP000662818">
    <property type="component" value="Chromosome"/>
</dbReference>